<dbReference type="InterPro" id="IPR016024">
    <property type="entry name" value="ARM-type_fold"/>
</dbReference>
<name>A0A146KK04_9EUKA</name>
<reference evidence="1" key="1">
    <citation type="submission" date="2015-07" db="EMBL/GenBank/DDBJ databases">
        <title>Adaptation to a free-living lifestyle via gene acquisitions in the diplomonad Trepomonas sp. PC1.</title>
        <authorList>
            <person name="Xu F."/>
            <person name="Jerlstrom-Hultqvist J."/>
            <person name="Kolisko M."/>
            <person name="Simpson A.G.B."/>
            <person name="Roger A.J."/>
            <person name="Svard S.G."/>
            <person name="Andersson J.O."/>
        </authorList>
    </citation>
    <scope>NUCLEOTIDE SEQUENCE</scope>
    <source>
        <strain evidence="1">PC1</strain>
    </source>
</reference>
<dbReference type="SUPFAM" id="SSF48371">
    <property type="entry name" value="ARM repeat"/>
    <property type="match status" value="1"/>
</dbReference>
<feature type="non-terminal residue" evidence="1">
    <location>
        <position position="80"/>
    </location>
</feature>
<proteinExistence type="predicted"/>
<sequence length="80" mass="9442">QIFNIVLRSKSLVAQEEYIQHLIHIISKLNTQIKQYLDPLLQMAYKLWDNESLTSLVFSLIEEVTLKFPGYDFIQQNTEV</sequence>
<gene>
    <name evidence="1" type="ORF">TPC1_10604</name>
</gene>
<feature type="non-terminal residue" evidence="1">
    <location>
        <position position="1"/>
    </location>
</feature>
<evidence type="ECO:0000313" key="1">
    <source>
        <dbReference type="EMBL" id="JAP96154.1"/>
    </source>
</evidence>
<protein>
    <submittedName>
        <fullName evidence="1">Kinase, PIKK</fullName>
    </submittedName>
</protein>
<keyword evidence="1" id="KW-0808">Transferase</keyword>
<dbReference type="GO" id="GO:0016301">
    <property type="term" value="F:kinase activity"/>
    <property type="evidence" value="ECO:0007669"/>
    <property type="project" value="UniProtKB-KW"/>
</dbReference>
<keyword evidence="1" id="KW-0418">Kinase</keyword>
<organism evidence="1">
    <name type="scientific">Trepomonas sp. PC1</name>
    <dbReference type="NCBI Taxonomy" id="1076344"/>
    <lineage>
        <taxon>Eukaryota</taxon>
        <taxon>Metamonada</taxon>
        <taxon>Diplomonadida</taxon>
        <taxon>Hexamitidae</taxon>
        <taxon>Hexamitinae</taxon>
        <taxon>Trepomonas</taxon>
    </lineage>
</organism>
<dbReference type="AlphaFoldDB" id="A0A146KK04"/>
<dbReference type="EMBL" id="GDID01000452">
    <property type="protein sequence ID" value="JAP96154.1"/>
    <property type="molecule type" value="Transcribed_RNA"/>
</dbReference>
<accession>A0A146KK04</accession>